<proteinExistence type="predicted"/>
<keyword evidence="4" id="KW-0131">Cell cycle</keyword>
<dbReference type="GO" id="GO:0005737">
    <property type="term" value="C:cytoplasm"/>
    <property type="evidence" value="ECO:0007669"/>
    <property type="project" value="TreeGrafter"/>
</dbReference>
<comment type="caution">
    <text evidence="4">The sequence shown here is derived from an EMBL/GenBank/DDBJ whole genome shotgun (WGS) entry which is preliminary data.</text>
</comment>
<feature type="region of interest" description="Disordered" evidence="3">
    <location>
        <begin position="207"/>
        <end position="227"/>
    </location>
</feature>
<dbReference type="SUPFAM" id="SSF52540">
    <property type="entry name" value="P-loop containing nucleoside triphosphate hydrolases"/>
    <property type="match status" value="1"/>
</dbReference>
<evidence type="ECO:0000256" key="1">
    <source>
        <dbReference type="ARBA" id="ARBA00022741"/>
    </source>
</evidence>
<name>A0A4U6QIP6_9ACTN</name>
<keyword evidence="4" id="KW-0132">Cell division</keyword>
<sequence length="335" mass="36135">MSVLALADQSPTITPSELISGLVPPPRFDAARFSTYRPSPNEPSQQVALDTLSRYAEQIADPPKRGLFRKAAPMAGGYYLDGGFGVGKTHLLASLWHAVPGPRAYGTFVEYTHLVGALGFAETVKQLSGHRLLAVDEFELDDPGDTMVMTRLLSELSDAGVKLVATSNTLPDKLGEGRFAAEDFRREIHALASRFDTLRVDGPDYRHAGLAPAPAPSSDDEVRSAAAAAGQASSASLDDFESLTTALSRLHPSKYGRLLDGVPATFVTGVRPLDDQSAALRWVVLIDRLYDRTIPVKASGVPLDELFTPEMLKGGYRKKYKRATSRLLALAREAG</sequence>
<dbReference type="NCBIfam" id="NF040713">
    <property type="entry name" value="ZapE"/>
    <property type="match status" value="1"/>
</dbReference>
<keyword evidence="1" id="KW-0547">Nucleotide-binding</keyword>
<gene>
    <name evidence="4" type="primary">zapE</name>
    <name evidence="4" type="ORF">FDO65_00715</name>
</gene>
<evidence type="ECO:0000313" key="5">
    <source>
        <dbReference type="Proteomes" id="UP000306985"/>
    </source>
</evidence>
<evidence type="ECO:0000313" key="4">
    <source>
        <dbReference type="EMBL" id="TKV60287.1"/>
    </source>
</evidence>
<protein>
    <submittedName>
        <fullName evidence="4">Cell division protein ZapE</fullName>
    </submittedName>
</protein>
<dbReference type="AlphaFoldDB" id="A0A4U6QIP6"/>
<dbReference type="GO" id="GO:0005524">
    <property type="term" value="F:ATP binding"/>
    <property type="evidence" value="ECO:0007669"/>
    <property type="project" value="UniProtKB-KW"/>
</dbReference>
<accession>A0A4U6QIP6</accession>
<dbReference type="PANTHER" id="PTHR12169:SF6">
    <property type="entry name" value="AFG1-LIKE ATPASE"/>
    <property type="match status" value="1"/>
</dbReference>
<dbReference type="RefSeq" id="WP_137447590.1">
    <property type="nucleotide sequence ID" value="NZ_SZZH01000001.1"/>
</dbReference>
<dbReference type="PANTHER" id="PTHR12169">
    <property type="entry name" value="ATPASE N2B"/>
    <property type="match status" value="1"/>
</dbReference>
<dbReference type="Proteomes" id="UP000306985">
    <property type="component" value="Unassembled WGS sequence"/>
</dbReference>
<dbReference type="InterPro" id="IPR027417">
    <property type="entry name" value="P-loop_NTPase"/>
</dbReference>
<evidence type="ECO:0000256" key="3">
    <source>
        <dbReference type="SAM" id="MobiDB-lite"/>
    </source>
</evidence>
<evidence type="ECO:0000256" key="2">
    <source>
        <dbReference type="ARBA" id="ARBA00022840"/>
    </source>
</evidence>
<dbReference type="EMBL" id="SZZH01000001">
    <property type="protein sequence ID" value="TKV60287.1"/>
    <property type="molecule type" value="Genomic_DNA"/>
</dbReference>
<dbReference type="OrthoDB" id="9774491at2"/>
<reference evidence="4 5" key="1">
    <citation type="submission" date="2019-05" db="EMBL/GenBank/DDBJ databases">
        <title>Nakamurella sp. N5BH11, whole genome shotgun sequence.</title>
        <authorList>
            <person name="Tuo L."/>
        </authorList>
    </citation>
    <scope>NUCLEOTIDE SEQUENCE [LARGE SCALE GENOMIC DNA]</scope>
    <source>
        <strain evidence="4 5">N5BH11</strain>
    </source>
</reference>
<organism evidence="4 5">
    <name type="scientific">Nakamurella flava</name>
    <dbReference type="NCBI Taxonomy" id="2576308"/>
    <lineage>
        <taxon>Bacteria</taxon>
        <taxon>Bacillati</taxon>
        <taxon>Actinomycetota</taxon>
        <taxon>Actinomycetes</taxon>
        <taxon>Nakamurellales</taxon>
        <taxon>Nakamurellaceae</taxon>
        <taxon>Nakamurella</taxon>
    </lineage>
</organism>
<dbReference type="InterPro" id="IPR005654">
    <property type="entry name" value="ATPase_AFG1-like"/>
</dbReference>
<dbReference type="Pfam" id="PF03969">
    <property type="entry name" value="AFG1_ATPase"/>
    <property type="match status" value="1"/>
</dbReference>
<keyword evidence="2" id="KW-0067">ATP-binding</keyword>
<keyword evidence="5" id="KW-1185">Reference proteome</keyword>
<dbReference type="GO" id="GO:0016887">
    <property type="term" value="F:ATP hydrolysis activity"/>
    <property type="evidence" value="ECO:0007669"/>
    <property type="project" value="InterPro"/>
</dbReference>
<dbReference type="GO" id="GO:0051301">
    <property type="term" value="P:cell division"/>
    <property type="evidence" value="ECO:0007669"/>
    <property type="project" value="UniProtKB-KW"/>
</dbReference>
<dbReference type="Gene3D" id="3.40.50.300">
    <property type="entry name" value="P-loop containing nucleotide triphosphate hydrolases"/>
    <property type="match status" value="1"/>
</dbReference>